<gene>
    <name evidence="2" type="ORF">JZ751_019931</name>
</gene>
<feature type="region of interest" description="Disordered" evidence="1">
    <location>
        <begin position="20"/>
        <end position="127"/>
    </location>
</feature>
<feature type="non-terminal residue" evidence="2">
    <location>
        <position position="127"/>
    </location>
</feature>
<sequence>VSLHSRELVYQLHTPVADSKREAQVAGKQWMGETSGANIPSHRDIRAQSRTMDDPRHRDIRAQSRTMDDPRHRDIRAQSRTMETPATETSGLRAEPWMTPATETSGLRAEPWRPQPQRHQGSEQNHR</sequence>
<dbReference type="EMBL" id="JAFBMS010000374">
    <property type="protein sequence ID" value="KAG9331178.1"/>
    <property type="molecule type" value="Genomic_DNA"/>
</dbReference>
<protein>
    <submittedName>
        <fullName evidence="2">Uncharacterized protein</fullName>
    </submittedName>
</protein>
<organism evidence="2 3">
    <name type="scientific">Albula glossodonta</name>
    <name type="common">roundjaw bonefish</name>
    <dbReference type="NCBI Taxonomy" id="121402"/>
    <lineage>
        <taxon>Eukaryota</taxon>
        <taxon>Metazoa</taxon>
        <taxon>Chordata</taxon>
        <taxon>Craniata</taxon>
        <taxon>Vertebrata</taxon>
        <taxon>Euteleostomi</taxon>
        <taxon>Actinopterygii</taxon>
        <taxon>Neopterygii</taxon>
        <taxon>Teleostei</taxon>
        <taxon>Albuliformes</taxon>
        <taxon>Albulidae</taxon>
        <taxon>Albula</taxon>
    </lineage>
</organism>
<evidence type="ECO:0000313" key="3">
    <source>
        <dbReference type="Proteomes" id="UP000824540"/>
    </source>
</evidence>
<dbReference type="Proteomes" id="UP000824540">
    <property type="component" value="Unassembled WGS sequence"/>
</dbReference>
<reference evidence="2" key="1">
    <citation type="thesis" date="2021" institute="BYU ScholarsArchive" country="Provo, UT, USA">
        <title>Applications of and Algorithms for Genome Assembly and Genomic Analyses with an Emphasis on Marine Teleosts.</title>
        <authorList>
            <person name="Pickett B.D."/>
        </authorList>
    </citation>
    <scope>NUCLEOTIDE SEQUENCE</scope>
    <source>
        <strain evidence="2">HI-2016</strain>
    </source>
</reference>
<name>A0A8T2MZX2_9TELE</name>
<evidence type="ECO:0000256" key="1">
    <source>
        <dbReference type="SAM" id="MobiDB-lite"/>
    </source>
</evidence>
<proteinExistence type="predicted"/>
<comment type="caution">
    <text evidence="2">The sequence shown here is derived from an EMBL/GenBank/DDBJ whole genome shotgun (WGS) entry which is preliminary data.</text>
</comment>
<keyword evidence="3" id="KW-1185">Reference proteome</keyword>
<accession>A0A8T2MZX2</accession>
<feature type="compositionally biased region" description="Basic and acidic residues" evidence="1">
    <location>
        <begin position="41"/>
        <end position="77"/>
    </location>
</feature>
<dbReference type="AlphaFoldDB" id="A0A8T2MZX2"/>
<feature type="compositionally biased region" description="Polar residues" evidence="1">
    <location>
        <begin position="78"/>
        <end position="90"/>
    </location>
</feature>
<evidence type="ECO:0000313" key="2">
    <source>
        <dbReference type="EMBL" id="KAG9331178.1"/>
    </source>
</evidence>